<keyword evidence="1" id="KW-0808">Transferase</keyword>
<dbReference type="InterPro" id="IPR029044">
    <property type="entry name" value="Nucleotide-diphossugar_trans"/>
</dbReference>
<dbReference type="GO" id="GO:0016779">
    <property type="term" value="F:nucleotidyltransferase activity"/>
    <property type="evidence" value="ECO:0007669"/>
    <property type="project" value="UniProtKB-KW"/>
</dbReference>
<dbReference type="PANTHER" id="PTHR43584">
    <property type="entry name" value="NUCLEOTIDYL TRANSFERASE"/>
    <property type="match status" value="1"/>
</dbReference>
<keyword evidence="2" id="KW-0548">Nucleotidyltransferase</keyword>
<dbReference type="Proteomes" id="UP000503820">
    <property type="component" value="Unassembled WGS sequence"/>
</dbReference>
<dbReference type="PANTHER" id="PTHR43584:SF8">
    <property type="entry name" value="N-ACETYLMURAMATE ALPHA-1-PHOSPHATE URIDYLYLTRANSFERASE"/>
    <property type="match status" value="1"/>
</dbReference>
<dbReference type="EMBL" id="BLVP01000043">
    <property type="protein sequence ID" value="GFM38549.1"/>
    <property type="molecule type" value="Genomic_DNA"/>
</dbReference>
<reference evidence="4 5" key="1">
    <citation type="submission" date="2020-05" db="EMBL/GenBank/DDBJ databases">
        <title>Draft genome sequence of Desulfovibrio psychrotolerans JS1T.</title>
        <authorList>
            <person name="Ueno A."/>
            <person name="Tamazawa S."/>
            <person name="Tamamura S."/>
            <person name="Murakami T."/>
            <person name="Kiyama T."/>
            <person name="Inomata H."/>
            <person name="Amano Y."/>
            <person name="Miyakawa K."/>
            <person name="Tamaki H."/>
            <person name="Naganuma T."/>
            <person name="Kaneko K."/>
        </authorList>
    </citation>
    <scope>NUCLEOTIDE SEQUENCE [LARGE SCALE GENOMIC DNA]</scope>
    <source>
        <strain evidence="4 5">JS1</strain>
    </source>
</reference>
<dbReference type="Gene3D" id="3.90.550.10">
    <property type="entry name" value="Spore Coat Polysaccharide Biosynthesis Protein SpsA, Chain A"/>
    <property type="match status" value="1"/>
</dbReference>
<feature type="domain" description="MobA-like NTP transferase" evidence="3">
    <location>
        <begin position="3"/>
        <end position="122"/>
    </location>
</feature>
<dbReference type="CDD" id="cd02523">
    <property type="entry name" value="PC_cytidylyltransferase"/>
    <property type="match status" value="1"/>
</dbReference>
<dbReference type="AlphaFoldDB" id="A0A7J0BXY0"/>
<comment type="caution">
    <text evidence="4">The sequence shown here is derived from an EMBL/GenBank/DDBJ whole genome shotgun (WGS) entry which is preliminary data.</text>
</comment>
<dbReference type="SUPFAM" id="SSF53448">
    <property type="entry name" value="Nucleotide-diphospho-sugar transferases"/>
    <property type="match status" value="1"/>
</dbReference>
<gene>
    <name evidence="4" type="ORF">DSM19430T_32330</name>
</gene>
<proteinExistence type="predicted"/>
<dbReference type="InterPro" id="IPR050065">
    <property type="entry name" value="GlmU-like"/>
</dbReference>
<dbReference type="InterPro" id="IPR025877">
    <property type="entry name" value="MobA-like_NTP_Trfase"/>
</dbReference>
<evidence type="ECO:0000313" key="5">
    <source>
        <dbReference type="Proteomes" id="UP000503820"/>
    </source>
</evidence>
<sequence>MKAVILAAGIGSRLSRPYPKSLSVLPYGESIMGRQIRLLKEAGIREIIIVVGFKMTLIMEQFPDVYYRYNPNYYITNTSKSLLCALQDLDDDILWVNGDVVFEKAVLHDVLAQKDNNRICNLICVDTKKCGEEEVKYTLNAQGFVATISKQVPDAAGEAVGINVIGRHDLPRFVEALRRCDDNDYFEKGMEIIIGENVLFRPVDISVHKCIEVDFEEDWLSARRTFQTA</sequence>
<dbReference type="Pfam" id="PF12804">
    <property type="entry name" value="NTP_transf_3"/>
    <property type="match status" value="1"/>
</dbReference>
<accession>A0A7J0BXY0</accession>
<protein>
    <recommendedName>
        <fullName evidence="3">MobA-like NTP transferase domain-containing protein</fullName>
    </recommendedName>
</protein>
<organism evidence="4 5">
    <name type="scientific">Desulfovibrio psychrotolerans</name>
    <dbReference type="NCBI Taxonomy" id="415242"/>
    <lineage>
        <taxon>Bacteria</taxon>
        <taxon>Pseudomonadati</taxon>
        <taxon>Thermodesulfobacteriota</taxon>
        <taxon>Desulfovibrionia</taxon>
        <taxon>Desulfovibrionales</taxon>
        <taxon>Desulfovibrionaceae</taxon>
        <taxon>Desulfovibrio</taxon>
    </lineage>
</organism>
<dbReference type="RefSeq" id="WP_174411160.1">
    <property type="nucleotide sequence ID" value="NZ_BLVP01000043.1"/>
</dbReference>
<evidence type="ECO:0000313" key="4">
    <source>
        <dbReference type="EMBL" id="GFM38549.1"/>
    </source>
</evidence>
<keyword evidence="5" id="KW-1185">Reference proteome</keyword>
<evidence type="ECO:0000256" key="1">
    <source>
        <dbReference type="ARBA" id="ARBA00022679"/>
    </source>
</evidence>
<evidence type="ECO:0000256" key="2">
    <source>
        <dbReference type="ARBA" id="ARBA00022695"/>
    </source>
</evidence>
<evidence type="ECO:0000259" key="3">
    <source>
        <dbReference type="Pfam" id="PF12804"/>
    </source>
</evidence>
<name>A0A7J0BXY0_9BACT</name>